<keyword evidence="5" id="KW-1185">Reference proteome</keyword>
<dbReference type="RefSeq" id="WP_207129402.1">
    <property type="nucleotide sequence ID" value="NZ_BOPO01000150.1"/>
</dbReference>
<keyword evidence="2" id="KW-0812">Transmembrane</keyword>
<reference evidence="5" key="1">
    <citation type="journal article" date="2021" name="Int. J. Syst. Evol. Microbiol.">
        <title>Actinocatenispora comari sp. nov., an endophytic actinomycete isolated from aerial parts of Comarum salesowianum.</title>
        <authorList>
            <person name="Oyunbileg N."/>
            <person name="Iizaka Y."/>
            <person name="Hamada M."/>
            <person name="Davaapurev B.O."/>
            <person name="Fukumoto A."/>
            <person name="Tsetseg B."/>
            <person name="Kato F."/>
            <person name="Tamura T."/>
            <person name="Batkhuu J."/>
            <person name="Anzai Y."/>
        </authorList>
    </citation>
    <scope>NUCLEOTIDE SEQUENCE [LARGE SCALE GENOMIC DNA]</scope>
    <source>
        <strain evidence="5">NUM-2625</strain>
    </source>
</reference>
<evidence type="ECO:0000256" key="1">
    <source>
        <dbReference type="SAM" id="MobiDB-lite"/>
    </source>
</evidence>
<feature type="domain" description="PepSY" evidence="3">
    <location>
        <begin position="82"/>
        <end position="143"/>
    </location>
</feature>
<dbReference type="AlphaFoldDB" id="A0A8J4AIG1"/>
<feature type="transmembrane region" description="Helical" evidence="2">
    <location>
        <begin position="175"/>
        <end position="194"/>
    </location>
</feature>
<feature type="compositionally biased region" description="Low complexity" evidence="1">
    <location>
        <begin position="13"/>
        <end position="22"/>
    </location>
</feature>
<organism evidence="4 5">
    <name type="scientific">Actinocatenispora comari</name>
    <dbReference type="NCBI Taxonomy" id="2807577"/>
    <lineage>
        <taxon>Bacteria</taxon>
        <taxon>Bacillati</taxon>
        <taxon>Actinomycetota</taxon>
        <taxon>Actinomycetes</taxon>
        <taxon>Micromonosporales</taxon>
        <taxon>Micromonosporaceae</taxon>
        <taxon>Actinocatenispora</taxon>
    </lineage>
</organism>
<dbReference type="PANTHER" id="PTHR34219">
    <property type="entry name" value="IRON-REGULATED INNER MEMBRANE PROTEIN-RELATED"/>
    <property type="match status" value="1"/>
</dbReference>
<sequence length="454" mass="48563">MAVGSVLADTEHPTPAAPTGPGAASWGAVRPLLLRIHFYAGVFVAPFLVIAALTGLAYTTMPQVERLVYRHELTVPVGGQRLSVAAQVEAARAAHPEGTVTAIRPAATATASTRVIMDAPGLADGTSRTVFVDPYTGRVLGAENTVGEWLPVRAWVDSLHRTLQWGTVGRMYSELAASWLWVVVLGGLVLWLSGRRRAGPVRRRVLPRVRPAGRSRVLSWHGVLGLWAAAGFLFLSATGLTWSHFAGDNISALRGAWGWATPTVSSAVAPPAARRGQVDVDRALAAAASRGVSGPVQIDLPAEPGQAYVVHQVQRSWPEKQDSAAIDPATGRVTAVLRFDDWPVAAKLARWGVDAHMGLLFGLANQIVLAGLAVVLIVLVVLGYRMWWLRRPGRGWGRRPHRGAWRRVSARVLAPLLVAAVVLGWLVPELGASLAVFVAIDVALGRRARRRAVA</sequence>
<keyword evidence="2" id="KW-1133">Transmembrane helix</keyword>
<feature type="transmembrane region" description="Helical" evidence="2">
    <location>
        <begin position="408"/>
        <end position="426"/>
    </location>
</feature>
<dbReference type="EMBL" id="BOPO01000150">
    <property type="protein sequence ID" value="GIL31861.1"/>
    <property type="molecule type" value="Genomic_DNA"/>
</dbReference>
<dbReference type="InterPro" id="IPR025711">
    <property type="entry name" value="PepSY"/>
</dbReference>
<accession>A0A8J4AIG1</accession>
<dbReference type="PANTHER" id="PTHR34219:SF1">
    <property type="entry name" value="PEPSY DOMAIN-CONTAINING PROTEIN"/>
    <property type="match status" value="1"/>
</dbReference>
<proteinExistence type="predicted"/>
<keyword evidence="2" id="KW-0472">Membrane</keyword>
<evidence type="ECO:0000313" key="5">
    <source>
        <dbReference type="Proteomes" id="UP000614996"/>
    </source>
</evidence>
<evidence type="ECO:0000313" key="4">
    <source>
        <dbReference type="EMBL" id="GIL31861.1"/>
    </source>
</evidence>
<gene>
    <name evidence="4" type="ORF">NUM_71150</name>
</gene>
<feature type="transmembrane region" description="Helical" evidence="2">
    <location>
        <begin position="38"/>
        <end position="58"/>
    </location>
</feature>
<comment type="caution">
    <text evidence="4">The sequence shown here is derived from an EMBL/GenBank/DDBJ whole genome shotgun (WGS) entry which is preliminary data.</text>
</comment>
<name>A0A8J4AIG1_9ACTN</name>
<evidence type="ECO:0000259" key="3">
    <source>
        <dbReference type="Pfam" id="PF03413"/>
    </source>
</evidence>
<feature type="transmembrane region" description="Helical" evidence="2">
    <location>
        <begin position="367"/>
        <end position="387"/>
    </location>
</feature>
<evidence type="ECO:0000256" key="2">
    <source>
        <dbReference type="SAM" id="Phobius"/>
    </source>
</evidence>
<dbReference type="Pfam" id="PF03929">
    <property type="entry name" value="PepSY_TM"/>
    <property type="match status" value="1"/>
</dbReference>
<dbReference type="Proteomes" id="UP000614996">
    <property type="component" value="Unassembled WGS sequence"/>
</dbReference>
<feature type="transmembrane region" description="Helical" evidence="2">
    <location>
        <begin position="215"/>
        <end position="235"/>
    </location>
</feature>
<protein>
    <submittedName>
        <fullName evidence="4">Peptidase</fullName>
    </submittedName>
</protein>
<feature type="region of interest" description="Disordered" evidence="1">
    <location>
        <begin position="1"/>
        <end position="22"/>
    </location>
</feature>
<dbReference type="Pfam" id="PF03413">
    <property type="entry name" value="PepSY"/>
    <property type="match status" value="1"/>
</dbReference>
<dbReference type="InterPro" id="IPR005625">
    <property type="entry name" value="PepSY-ass_TM"/>
</dbReference>